<dbReference type="EMBL" id="CP007057">
    <property type="protein sequence ID" value="AHG01750.1"/>
    <property type="molecule type" value="Genomic_DNA"/>
</dbReference>
<protein>
    <submittedName>
        <fullName evidence="1">Uncharacterized protein</fullName>
    </submittedName>
</protein>
<accession>W0JWZ2</accession>
<keyword evidence="2" id="KW-1185">Reference proteome</keyword>
<evidence type="ECO:0000313" key="1">
    <source>
        <dbReference type="EMBL" id="AHG01750.1"/>
    </source>
</evidence>
<organism evidence="1 2">
    <name type="scientific">Halostagnicola larsenii XH-48</name>
    <dbReference type="NCBI Taxonomy" id="797299"/>
    <lineage>
        <taxon>Archaea</taxon>
        <taxon>Methanobacteriati</taxon>
        <taxon>Methanobacteriota</taxon>
        <taxon>Stenosarchaea group</taxon>
        <taxon>Halobacteria</taxon>
        <taxon>Halobacteriales</taxon>
        <taxon>Natrialbaceae</taxon>
        <taxon>Halostagnicola</taxon>
    </lineage>
</organism>
<geneLocation type="plasmid" evidence="1">
    <name>unnamed</name>
</geneLocation>
<dbReference type="AlphaFoldDB" id="W0JWZ2"/>
<dbReference type="Proteomes" id="UP000019024">
    <property type="component" value="Plasmid unnamed2"/>
</dbReference>
<gene>
    <name evidence="1" type="ORF">HALLA_00230</name>
</gene>
<sequence>MFTEALVAHRAIRYHPLYFVKRVLRSDEPVNTPETRTRSGNPERTADELWIRDEHVHERISASFIPS</sequence>
<proteinExistence type="predicted"/>
<dbReference type="HOGENOM" id="CLU_2802084_0_0_2"/>
<dbReference type="KEGG" id="hlr:HALLA_00230"/>
<reference evidence="1 2" key="1">
    <citation type="submission" date="2014-01" db="EMBL/GenBank/DDBJ databases">
        <authorList>
            <consortium name="DOE Joint Genome Institute"/>
            <person name="Anderson I."/>
            <person name="Huntemann M."/>
            <person name="Han J."/>
            <person name="Chen A."/>
            <person name="Kyrpides N."/>
            <person name="Mavromatis K."/>
            <person name="Markowitz V."/>
            <person name="Palaniappan K."/>
            <person name="Ivanova N."/>
            <person name="Schaumberg A."/>
            <person name="Pati A."/>
            <person name="Liolios K."/>
            <person name="Nordberg H.P."/>
            <person name="Cantor M.N."/>
            <person name="Hua S.X."/>
            <person name="Woyke T."/>
        </authorList>
    </citation>
    <scope>NUCLEOTIDE SEQUENCE [LARGE SCALE GENOMIC DNA]</scope>
    <source>
        <strain evidence="1 2">XH-48</strain>
        <plasmid evidence="2">2</plasmid>
    </source>
</reference>
<evidence type="ECO:0000313" key="2">
    <source>
        <dbReference type="Proteomes" id="UP000019024"/>
    </source>
</evidence>
<name>W0JWZ2_9EURY</name>
<keyword evidence="1" id="KW-0614">Plasmid</keyword>